<evidence type="ECO:0000256" key="1">
    <source>
        <dbReference type="SAM" id="Phobius"/>
    </source>
</evidence>
<reference evidence="2" key="1">
    <citation type="submission" date="2020-11" db="EMBL/GenBank/DDBJ databases">
        <authorList>
            <consortium name="DOE Joint Genome Institute"/>
            <person name="Ahrendt S."/>
            <person name="Riley R."/>
            <person name="Andreopoulos W."/>
            <person name="Labutti K."/>
            <person name="Pangilinan J."/>
            <person name="Ruiz-Duenas F.J."/>
            <person name="Barrasa J.M."/>
            <person name="Sanchez-Garcia M."/>
            <person name="Camarero S."/>
            <person name="Miyauchi S."/>
            <person name="Serrano A."/>
            <person name="Linde D."/>
            <person name="Babiker R."/>
            <person name="Drula E."/>
            <person name="Ayuso-Fernandez I."/>
            <person name="Pacheco R."/>
            <person name="Padilla G."/>
            <person name="Ferreira P."/>
            <person name="Barriuso J."/>
            <person name="Kellner H."/>
            <person name="Castanera R."/>
            <person name="Alfaro M."/>
            <person name="Ramirez L."/>
            <person name="Pisabarro A.G."/>
            <person name="Kuo A."/>
            <person name="Tritt A."/>
            <person name="Lipzen A."/>
            <person name="He G."/>
            <person name="Yan M."/>
            <person name="Ng V."/>
            <person name="Cullen D."/>
            <person name="Martin F."/>
            <person name="Rosso M.-N."/>
            <person name="Henrissat B."/>
            <person name="Hibbett D."/>
            <person name="Martinez A.T."/>
            <person name="Grigoriev I.V."/>
        </authorList>
    </citation>
    <scope>NUCLEOTIDE SEQUENCE</scope>
    <source>
        <strain evidence="2">CBS 247.69</strain>
    </source>
</reference>
<keyword evidence="1" id="KW-1133">Transmembrane helix</keyword>
<sequence length="73" mass="8247">MNLLTVVNCGSRAPFRWAIPALGGTITQMSAFCDCVLVTPHWGLGSWAFFCDFHGLWFFPPFLLIYSSLFLQE</sequence>
<keyword evidence="1" id="KW-0812">Transmembrane</keyword>
<organism evidence="2 3">
    <name type="scientific">Collybia nuda</name>
    <dbReference type="NCBI Taxonomy" id="64659"/>
    <lineage>
        <taxon>Eukaryota</taxon>
        <taxon>Fungi</taxon>
        <taxon>Dikarya</taxon>
        <taxon>Basidiomycota</taxon>
        <taxon>Agaricomycotina</taxon>
        <taxon>Agaricomycetes</taxon>
        <taxon>Agaricomycetidae</taxon>
        <taxon>Agaricales</taxon>
        <taxon>Tricholomatineae</taxon>
        <taxon>Clitocybaceae</taxon>
        <taxon>Collybia</taxon>
    </lineage>
</organism>
<proteinExistence type="predicted"/>
<accession>A0A9P6CI67</accession>
<name>A0A9P6CI67_9AGAR</name>
<evidence type="ECO:0000313" key="3">
    <source>
        <dbReference type="Proteomes" id="UP000807353"/>
    </source>
</evidence>
<dbReference type="EMBL" id="MU150237">
    <property type="protein sequence ID" value="KAF9467256.1"/>
    <property type="molecule type" value="Genomic_DNA"/>
</dbReference>
<keyword evidence="3" id="KW-1185">Reference proteome</keyword>
<dbReference type="AlphaFoldDB" id="A0A9P6CI67"/>
<feature type="transmembrane region" description="Helical" evidence="1">
    <location>
        <begin position="47"/>
        <end position="71"/>
    </location>
</feature>
<protein>
    <submittedName>
        <fullName evidence="2">Uncharacterized protein</fullName>
    </submittedName>
</protein>
<keyword evidence="1" id="KW-0472">Membrane</keyword>
<comment type="caution">
    <text evidence="2">The sequence shown here is derived from an EMBL/GenBank/DDBJ whole genome shotgun (WGS) entry which is preliminary data.</text>
</comment>
<evidence type="ECO:0000313" key="2">
    <source>
        <dbReference type="EMBL" id="KAF9467256.1"/>
    </source>
</evidence>
<dbReference type="Proteomes" id="UP000807353">
    <property type="component" value="Unassembled WGS sequence"/>
</dbReference>
<gene>
    <name evidence="2" type="ORF">BDZ94DRAFT_1248907</name>
</gene>